<dbReference type="AlphaFoldDB" id="A0A5M9JP54"/>
<gene>
    <name evidence="1" type="ORF">EYC84_001174</name>
</gene>
<organism evidence="1 2">
    <name type="scientific">Monilinia fructicola</name>
    <name type="common">Brown rot fungus</name>
    <name type="synonym">Ciboria fructicola</name>
    <dbReference type="NCBI Taxonomy" id="38448"/>
    <lineage>
        <taxon>Eukaryota</taxon>
        <taxon>Fungi</taxon>
        <taxon>Dikarya</taxon>
        <taxon>Ascomycota</taxon>
        <taxon>Pezizomycotina</taxon>
        <taxon>Leotiomycetes</taxon>
        <taxon>Helotiales</taxon>
        <taxon>Sclerotiniaceae</taxon>
        <taxon>Monilinia</taxon>
    </lineage>
</organism>
<evidence type="ECO:0000313" key="2">
    <source>
        <dbReference type="Proteomes" id="UP000322873"/>
    </source>
</evidence>
<sequence>MKTIDTRGLDVVDHEIKIHKNYHNDLDRFGADTDEREKVPRLLNGERIFIDLDRFGKEFTPKTQPGIFYGFSTSLLSVFSCMFCNQPVSLPRVNLLLDHCTGVAVRMALLGPKMHLKSNNKCISQPFCLLQRSP</sequence>
<evidence type="ECO:0000313" key="1">
    <source>
        <dbReference type="EMBL" id="KAA8569556.1"/>
    </source>
</evidence>
<comment type="caution">
    <text evidence="1">The sequence shown here is derived from an EMBL/GenBank/DDBJ whole genome shotgun (WGS) entry which is preliminary data.</text>
</comment>
<dbReference type="Proteomes" id="UP000322873">
    <property type="component" value="Unassembled WGS sequence"/>
</dbReference>
<name>A0A5M9JP54_MONFR</name>
<accession>A0A5M9JP54</accession>
<proteinExistence type="predicted"/>
<reference evidence="1 2" key="1">
    <citation type="submission" date="2019-06" db="EMBL/GenBank/DDBJ databases">
        <title>Genome Sequence of the Brown Rot Fungal Pathogen Monilinia fructicola.</title>
        <authorList>
            <person name="De Miccolis Angelini R.M."/>
            <person name="Landi L."/>
            <person name="Abate D."/>
            <person name="Pollastro S."/>
            <person name="Romanazzi G."/>
            <person name="Faretra F."/>
        </authorList>
    </citation>
    <scope>NUCLEOTIDE SEQUENCE [LARGE SCALE GENOMIC DNA]</scope>
    <source>
        <strain evidence="1 2">Mfrc123</strain>
    </source>
</reference>
<keyword evidence="2" id="KW-1185">Reference proteome</keyword>
<protein>
    <submittedName>
        <fullName evidence="1">Uncharacterized protein</fullName>
    </submittedName>
</protein>
<dbReference type="EMBL" id="VICG01000008">
    <property type="protein sequence ID" value="KAA8569556.1"/>
    <property type="molecule type" value="Genomic_DNA"/>
</dbReference>